<keyword evidence="12" id="KW-0378">Hydrolase</keyword>
<comment type="similarity">
    <text evidence="4">Belongs to the peptidase C78 family. ZUFSP subfamily.</text>
</comment>
<evidence type="ECO:0000256" key="10">
    <source>
        <dbReference type="ARBA" id="ARBA00022737"/>
    </source>
</evidence>
<dbReference type="PROSITE" id="PS00028">
    <property type="entry name" value="ZINC_FINGER_C2H2_1"/>
    <property type="match status" value="1"/>
</dbReference>
<dbReference type="AlphaFoldDB" id="A0ABD3X6L8"/>
<comment type="caution">
    <text evidence="22">The sequence shown here is derived from an EMBL/GenBank/DDBJ whole genome shotgun (WGS) entry which is preliminary data.</text>
</comment>
<evidence type="ECO:0000256" key="12">
    <source>
        <dbReference type="ARBA" id="ARBA00022801"/>
    </source>
</evidence>
<evidence type="ECO:0000256" key="15">
    <source>
        <dbReference type="ARBA" id="ARBA00023242"/>
    </source>
</evidence>
<evidence type="ECO:0000256" key="19">
    <source>
        <dbReference type="PROSITE-ProRule" id="PRU00042"/>
    </source>
</evidence>
<accession>A0ABD3X6L8</accession>
<comment type="function">
    <text evidence="18">Deubiquitinase with endodeubiquitinase activity that specifically interacts with and cleaves 'Lys-63'-linked long polyubiquitin chains. Shows only weak activity against 'Lys-11' and 'Lys-48'-linked chains. Plays an important role in genome stability pathways, functioning to prevent spontaneous DNA damage and also promote cellular survival in response to exogenous DNA damage. Modulates the ubiquitination status of replication protein A (RPA) complex proteins in response to replication stress.</text>
</comment>
<keyword evidence="11 19" id="KW-0863">Zinc-finger</keyword>
<evidence type="ECO:0000256" key="2">
    <source>
        <dbReference type="ARBA" id="ARBA00004123"/>
    </source>
</evidence>
<keyword evidence="10" id="KW-0677">Repeat</keyword>
<dbReference type="InterPro" id="IPR013087">
    <property type="entry name" value="Znf_C2H2_type"/>
</dbReference>
<comment type="subunit">
    <text evidence="5">Interacts with RPA1 and RPA2.</text>
</comment>
<evidence type="ECO:0000256" key="13">
    <source>
        <dbReference type="ARBA" id="ARBA00022833"/>
    </source>
</evidence>
<keyword evidence="14" id="KW-0007">Acetylation</keyword>
<evidence type="ECO:0000256" key="7">
    <source>
        <dbReference type="ARBA" id="ARBA00021993"/>
    </source>
</evidence>
<feature type="domain" description="C2H2-type" evidence="21">
    <location>
        <begin position="373"/>
        <end position="400"/>
    </location>
</feature>
<evidence type="ECO:0000313" key="22">
    <source>
        <dbReference type="EMBL" id="KAL3881356.1"/>
    </source>
</evidence>
<dbReference type="EC" id="3.4.19.12" evidence="6"/>
<keyword evidence="13" id="KW-0862">Zinc</keyword>
<evidence type="ECO:0000256" key="3">
    <source>
        <dbReference type="ARBA" id="ARBA00004496"/>
    </source>
</evidence>
<evidence type="ECO:0000256" key="6">
    <source>
        <dbReference type="ARBA" id="ARBA00012759"/>
    </source>
</evidence>
<dbReference type="EMBL" id="JBJQND010000003">
    <property type="protein sequence ID" value="KAL3881356.1"/>
    <property type="molecule type" value="Genomic_DNA"/>
</dbReference>
<dbReference type="FunFam" id="3.90.70.130:FF:000002">
    <property type="entry name" value="Zinc finger containing ubiquitin peptidase 1"/>
    <property type="match status" value="1"/>
</dbReference>
<keyword evidence="15" id="KW-0539">Nucleus</keyword>
<dbReference type="GO" id="GO:0008270">
    <property type="term" value="F:zinc ion binding"/>
    <property type="evidence" value="ECO:0007669"/>
    <property type="project" value="UniProtKB-KW"/>
</dbReference>
<evidence type="ECO:0000256" key="4">
    <source>
        <dbReference type="ARBA" id="ARBA00010469"/>
    </source>
</evidence>
<dbReference type="PANTHER" id="PTHR24403">
    <property type="entry name" value="ZINC FINGER PROTEIN"/>
    <property type="match status" value="1"/>
</dbReference>
<dbReference type="SMART" id="SM00355">
    <property type="entry name" value="ZnF_C2H2"/>
    <property type="match status" value="5"/>
</dbReference>
<evidence type="ECO:0000256" key="14">
    <source>
        <dbReference type="ARBA" id="ARBA00022990"/>
    </source>
</evidence>
<feature type="region of interest" description="Disordered" evidence="20">
    <location>
        <begin position="178"/>
        <end position="198"/>
    </location>
</feature>
<feature type="compositionally biased region" description="Basic and acidic residues" evidence="20">
    <location>
        <begin position="178"/>
        <end position="189"/>
    </location>
</feature>
<comment type="subcellular location">
    <subcellularLocation>
        <location evidence="3">Cytoplasm</location>
    </subcellularLocation>
    <subcellularLocation>
        <location evidence="2">Nucleus</location>
    </subcellularLocation>
</comment>
<organism evidence="22 23">
    <name type="scientific">Sinanodonta woodiana</name>
    <name type="common">Chinese pond mussel</name>
    <name type="synonym">Anodonta woodiana</name>
    <dbReference type="NCBI Taxonomy" id="1069815"/>
    <lineage>
        <taxon>Eukaryota</taxon>
        <taxon>Metazoa</taxon>
        <taxon>Spiralia</taxon>
        <taxon>Lophotrochozoa</taxon>
        <taxon>Mollusca</taxon>
        <taxon>Bivalvia</taxon>
        <taxon>Autobranchia</taxon>
        <taxon>Heteroconchia</taxon>
        <taxon>Palaeoheterodonta</taxon>
        <taxon>Unionida</taxon>
        <taxon>Unionoidea</taxon>
        <taxon>Unionidae</taxon>
        <taxon>Unioninae</taxon>
        <taxon>Sinanodonta</taxon>
    </lineage>
</organism>
<dbReference type="GO" id="GO:0005634">
    <property type="term" value="C:nucleus"/>
    <property type="evidence" value="ECO:0007669"/>
    <property type="project" value="UniProtKB-SubCell"/>
</dbReference>
<dbReference type="InterPro" id="IPR012462">
    <property type="entry name" value="UFSP1/2_DUB_cat"/>
</dbReference>
<evidence type="ECO:0000256" key="18">
    <source>
        <dbReference type="ARBA" id="ARBA00045669"/>
    </source>
</evidence>
<keyword evidence="8" id="KW-0963">Cytoplasm</keyword>
<evidence type="ECO:0000256" key="20">
    <source>
        <dbReference type="SAM" id="MobiDB-lite"/>
    </source>
</evidence>
<evidence type="ECO:0000256" key="16">
    <source>
        <dbReference type="ARBA" id="ARBA00029662"/>
    </source>
</evidence>
<evidence type="ECO:0000259" key="21">
    <source>
        <dbReference type="PROSITE" id="PS50157"/>
    </source>
</evidence>
<dbReference type="Pfam" id="PF07910">
    <property type="entry name" value="Peptidase_C78"/>
    <property type="match status" value="1"/>
</dbReference>
<evidence type="ECO:0000256" key="5">
    <source>
        <dbReference type="ARBA" id="ARBA00011274"/>
    </source>
</evidence>
<dbReference type="GO" id="GO:0005737">
    <property type="term" value="C:cytoplasm"/>
    <property type="evidence" value="ECO:0007669"/>
    <property type="project" value="UniProtKB-SubCell"/>
</dbReference>
<sequence length="737" mass="82869">MASVNPNSDTSLFTCLICGQEGLTELEMKTHVFIEHVECNVFCPFCDLSGVSADEMSLHINNVHGDDLLSPTEICEKFKEKVEEEISDQDIEKLRSIGKEVETISDKNGKEIIGNEEKFAKEDKSCGQRHEKEEIGNGEKCITEEFGNRGIKDEINESIQKETKSGKVEEIEFNNKLEKSEEQNKKETQDSNPGESLRGRLQLTLSSAVSRFVGEGTPGCFGGISRQTPRSNAAQVQMPDINDNFEPDINCNIPAEFACPFCEFITSSDNLIQSHVNTVHIDILSPERMEVSHNGETTSKHAQGACGNDTWADEYVCPLCDMVHKTLDALNKHVNISHSNVFSPEKAVGQANGLDNIMKTNGSSMNGCNGIVYSCPVCEMEFTDGYFLQSHVNGHFSADTTPVQELTDQLLAKEIEDGEREKLHQEEQEFQNLQVMYGMASGTNYKRQYEQNLEKAVTRGDMTVVEYHQHRISMKKADTKGVDDGHSCTKDVILRLQEYYSVPRANISRVFLCSHCDHYSGSYGDKGWGCGYRNFQMLLSSLAHNPTYCKVLFNGTPQLPSIPKIQRLIEAAWQKGFDKQGCDQLGGRVFNTSKWIGATEIVATLSSLKIKCQLLDFHHPTGPQGTHTKLFEWVKEYFEKPAMFKPPLYLQHLGHSRTIVGVEEWKDRSLRLLLFDPSTPKKQMTLFHSIVNANMLRTLRRPLSGLKAKQYQIVAVLGVLDEKEYKEAKVLKSDQIS</sequence>
<dbReference type="InterPro" id="IPR036236">
    <property type="entry name" value="Znf_C2H2_sf"/>
</dbReference>
<gene>
    <name evidence="22" type="ORF">ACJMK2_027805</name>
</gene>
<dbReference type="InterPro" id="IPR050688">
    <property type="entry name" value="Zinc_finger/UBP_domain"/>
</dbReference>
<reference evidence="22 23" key="1">
    <citation type="submission" date="2024-11" db="EMBL/GenBank/DDBJ databases">
        <title>Chromosome-level genome assembly of the freshwater bivalve Anodonta woodiana.</title>
        <authorList>
            <person name="Chen X."/>
        </authorList>
    </citation>
    <scope>NUCLEOTIDE SEQUENCE [LARGE SCALE GENOMIC DNA]</scope>
    <source>
        <strain evidence="22">MN2024</strain>
        <tissue evidence="22">Gills</tissue>
    </source>
</reference>
<proteinExistence type="inferred from homology"/>
<evidence type="ECO:0000256" key="17">
    <source>
        <dbReference type="ARBA" id="ARBA00031481"/>
    </source>
</evidence>
<dbReference type="PANTHER" id="PTHR24403:SF82">
    <property type="entry name" value="ZINC FINGER-CONTAINING UBIQUITIN PEPTIDASE 1"/>
    <property type="match status" value="1"/>
</dbReference>
<evidence type="ECO:0000256" key="11">
    <source>
        <dbReference type="ARBA" id="ARBA00022771"/>
    </source>
</evidence>
<dbReference type="PROSITE" id="PS50157">
    <property type="entry name" value="ZINC_FINGER_C2H2_2"/>
    <property type="match status" value="1"/>
</dbReference>
<dbReference type="SUPFAM" id="SSF57667">
    <property type="entry name" value="beta-beta-alpha zinc fingers"/>
    <property type="match status" value="1"/>
</dbReference>
<evidence type="ECO:0000256" key="9">
    <source>
        <dbReference type="ARBA" id="ARBA00022723"/>
    </source>
</evidence>
<name>A0ABD3X6L8_SINWO</name>
<comment type="catalytic activity">
    <reaction evidence="1">
        <text>Thiol-dependent hydrolysis of ester, thioester, amide, peptide and isopeptide bonds formed by the C-terminal Gly of ubiquitin (a 76-residue protein attached to proteins as an intracellular targeting signal).</text>
        <dbReference type="EC" id="3.4.19.12"/>
    </reaction>
</comment>
<keyword evidence="23" id="KW-1185">Reference proteome</keyword>
<dbReference type="GO" id="GO:0004843">
    <property type="term" value="F:cysteine-type deubiquitinase activity"/>
    <property type="evidence" value="ECO:0007669"/>
    <property type="project" value="UniProtKB-EC"/>
</dbReference>
<dbReference type="Gene3D" id="3.30.160.60">
    <property type="entry name" value="Classic Zinc Finger"/>
    <property type="match status" value="1"/>
</dbReference>
<evidence type="ECO:0000256" key="8">
    <source>
        <dbReference type="ARBA" id="ARBA00022490"/>
    </source>
</evidence>
<dbReference type="Proteomes" id="UP001634394">
    <property type="component" value="Unassembled WGS sequence"/>
</dbReference>
<evidence type="ECO:0000256" key="1">
    <source>
        <dbReference type="ARBA" id="ARBA00000707"/>
    </source>
</evidence>
<dbReference type="Gene3D" id="3.90.70.130">
    <property type="match status" value="1"/>
</dbReference>
<keyword evidence="9" id="KW-0479">Metal-binding</keyword>
<protein>
    <recommendedName>
        <fullName evidence="7">Zinc finger-containing ubiquitin peptidase 1</fullName>
        <ecNumber evidence="6">3.4.19.12</ecNumber>
    </recommendedName>
    <alternativeName>
        <fullName evidence="17">Lys-63-specific deubiquitinase ZUFSP</fullName>
    </alternativeName>
    <alternativeName>
        <fullName evidence="16">Zinc finger with UFM1-specific peptidase domain protein</fullName>
    </alternativeName>
</protein>
<evidence type="ECO:0000313" key="23">
    <source>
        <dbReference type="Proteomes" id="UP001634394"/>
    </source>
</evidence>